<evidence type="ECO:0000259" key="5">
    <source>
        <dbReference type="Pfam" id="PF00004"/>
    </source>
</evidence>
<keyword evidence="2" id="KW-0547">Nucleotide-binding</keyword>
<evidence type="ECO:0000256" key="4">
    <source>
        <dbReference type="SAM" id="MobiDB-lite"/>
    </source>
</evidence>
<dbReference type="PANTHER" id="PTHR23069:SF0">
    <property type="entry name" value="TAT-BINDING HOMOLOG 7"/>
    <property type="match status" value="1"/>
</dbReference>
<dbReference type="Gene3D" id="3.40.50.300">
    <property type="entry name" value="P-loop containing nucleotide triphosphate hydrolases"/>
    <property type="match status" value="1"/>
</dbReference>
<gene>
    <name evidence="6" type="ORF">SUGI_1421330</name>
</gene>
<evidence type="ECO:0000256" key="1">
    <source>
        <dbReference type="ARBA" id="ARBA00006914"/>
    </source>
</evidence>
<dbReference type="GO" id="GO:0005634">
    <property type="term" value="C:nucleus"/>
    <property type="evidence" value="ECO:0007669"/>
    <property type="project" value="TreeGrafter"/>
</dbReference>
<dbReference type="GO" id="GO:0006334">
    <property type="term" value="P:nucleosome assembly"/>
    <property type="evidence" value="ECO:0007669"/>
    <property type="project" value="TreeGrafter"/>
</dbReference>
<sequence length="109" mass="11770">MGNQGDTFGNGGVDVQRTRPSSKGGANIQTLQVDETVIFYDIGGLSDNIDALKEMTFFPLLYPSFFGNYHISPPRGVLLCGPPRTGKTLIARALACATSKVGHKVNFYM</sequence>
<proteinExistence type="inferred from homology"/>
<organism evidence="6 7">
    <name type="scientific">Cryptomeria japonica</name>
    <name type="common">Japanese cedar</name>
    <name type="synonym">Cupressus japonica</name>
    <dbReference type="NCBI Taxonomy" id="3369"/>
    <lineage>
        <taxon>Eukaryota</taxon>
        <taxon>Viridiplantae</taxon>
        <taxon>Streptophyta</taxon>
        <taxon>Embryophyta</taxon>
        <taxon>Tracheophyta</taxon>
        <taxon>Spermatophyta</taxon>
        <taxon>Pinopsida</taxon>
        <taxon>Pinidae</taxon>
        <taxon>Conifers II</taxon>
        <taxon>Cupressales</taxon>
        <taxon>Cupressaceae</taxon>
        <taxon>Cryptomeria</taxon>
    </lineage>
</organism>
<protein>
    <recommendedName>
        <fullName evidence="5">ATPase AAA-type core domain-containing protein</fullName>
    </recommendedName>
</protein>
<dbReference type="GO" id="GO:0042393">
    <property type="term" value="F:histone binding"/>
    <property type="evidence" value="ECO:0007669"/>
    <property type="project" value="TreeGrafter"/>
</dbReference>
<evidence type="ECO:0000313" key="7">
    <source>
        <dbReference type="Proteomes" id="UP001234787"/>
    </source>
</evidence>
<feature type="region of interest" description="Disordered" evidence="4">
    <location>
        <begin position="1"/>
        <end position="26"/>
    </location>
</feature>
<evidence type="ECO:0000256" key="2">
    <source>
        <dbReference type="ARBA" id="ARBA00022741"/>
    </source>
</evidence>
<dbReference type="SUPFAM" id="SSF52540">
    <property type="entry name" value="P-loop containing nucleoside triphosphate hydrolases"/>
    <property type="match status" value="1"/>
</dbReference>
<dbReference type="GO" id="GO:0003682">
    <property type="term" value="F:chromatin binding"/>
    <property type="evidence" value="ECO:0007669"/>
    <property type="project" value="TreeGrafter"/>
</dbReference>
<dbReference type="Pfam" id="PF00004">
    <property type="entry name" value="AAA"/>
    <property type="match status" value="1"/>
</dbReference>
<comment type="similarity">
    <text evidence="1">Belongs to the AAA ATPase family.</text>
</comment>
<evidence type="ECO:0000256" key="3">
    <source>
        <dbReference type="ARBA" id="ARBA00022840"/>
    </source>
</evidence>
<dbReference type="EMBL" id="BSEH01000287">
    <property type="protein sequence ID" value="GLJ58146.1"/>
    <property type="molecule type" value="Genomic_DNA"/>
</dbReference>
<reference evidence="6" key="1">
    <citation type="submission" date="2022-12" db="EMBL/GenBank/DDBJ databases">
        <title>Chromosome-Level Genome Assembly of Japanese Cedar (Cryptomeriajaponica D. Don).</title>
        <authorList>
            <person name="Fujino T."/>
            <person name="Yamaguchi K."/>
            <person name="Yokoyama T."/>
            <person name="Hamanaka T."/>
            <person name="Harazono Y."/>
            <person name="Kamada H."/>
            <person name="Kobayashi W."/>
            <person name="Ujino-Ihara T."/>
            <person name="Uchiyama K."/>
            <person name="Matsumoto A."/>
            <person name="Izuno A."/>
            <person name="Tsumura Y."/>
            <person name="Toyoda A."/>
            <person name="Shigenobu S."/>
            <person name="Moriguchi Y."/>
            <person name="Ueno S."/>
            <person name="Kasahara M."/>
        </authorList>
    </citation>
    <scope>NUCLEOTIDE SEQUENCE</scope>
</reference>
<dbReference type="InterPro" id="IPR045199">
    <property type="entry name" value="ATAD2-like"/>
</dbReference>
<evidence type="ECO:0000313" key="6">
    <source>
        <dbReference type="EMBL" id="GLJ58146.1"/>
    </source>
</evidence>
<dbReference type="AlphaFoldDB" id="A0AAD3NR39"/>
<dbReference type="GO" id="GO:0045815">
    <property type="term" value="P:transcription initiation-coupled chromatin remodeling"/>
    <property type="evidence" value="ECO:0007669"/>
    <property type="project" value="TreeGrafter"/>
</dbReference>
<comment type="caution">
    <text evidence="6">The sequence shown here is derived from an EMBL/GenBank/DDBJ whole genome shotgun (WGS) entry which is preliminary data.</text>
</comment>
<keyword evidence="3" id="KW-0067">ATP-binding</keyword>
<dbReference type="InterPro" id="IPR027417">
    <property type="entry name" value="P-loop_NTPase"/>
</dbReference>
<dbReference type="PANTHER" id="PTHR23069">
    <property type="entry name" value="AAA DOMAIN-CONTAINING"/>
    <property type="match status" value="1"/>
</dbReference>
<dbReference type="InterPro" id="IPR003959">
    <property type="entry name" value="ATPase_AAA_core"/>
</dbReference>
<dbReference type="GO" id="GO:0016887">
    <property type="term" value="F:ATP hydrolysis activity"/>
    <property type="evidence" value="ECO:0007669"/>
    <property type="project" value="InterPro"/>
</dbReference>
<feature type="domain" description="ATPase AAA-type core" evidence="5">
    <location>
        <begin position="77"/>
        <end position="98"/>
    </location>
</feature>
<name>A0AAD3NR39_CRYJA</name>
<dbReference type="GO" id="GO:0005524">
    <property type="term" value="F:ATP binding"/>
    <property type="evidence" value="ECO:0007669"/>
    <property type="project" value="UniProtKB-KW"/>
</dbReference>
<dbReference type="GO" id="GO:0006337">
    <property type="term" value="P:nucleosome disassembly"/>
    <property type="evidence" value="ECO:0007669"/>
    <property type="project" value="TreeGrafter"/>
</dbReference>
<accession>A0AAD3NR39</accession>
<keyword evidence="7" id="KW-1185">Reference proteome</keyword>
<dbReference type="Proteomes" id="UP001234787">
    <property type="component" value="Unassembled WGS sequence"/>
</dbReference>